<dbReference type="STRING" id="1798374.A2Z33_01380"/>
<dbReference type="CDD" id="cd07560">
    <property type="entry name" value="Peptidase_S41_CPP"/>
    <property type="match status" value="1"/>
</dbReference>
<dbReference type="AlphaFoldDB" id="A0A1F5YPR0"/>
<dbReference type="GO" id="GO:0006508">
    <property type="term" value="P:proteolysis"/>
    <property type="evidence" value="ECO:0007669"/>
    <property type="project" value="UniProtKB-KW"/>
</dbReference>
<dbReference type="InterPro" id="IPR004447">
    <property type="entry name" value="Peptidase_S41A"/>
</dbReference>
<dbReference type="Pfam" id="PF03572">
    <property type="entry name" value="Peptidase_S41"/>
    <property type="match status" value="1"/>
</dbReference>
<protein>
    <recommendedName>
        <fullName evidence="4">Tail specific protease domain-containing protein</fullName>
    </recommendedName>
</protein>
<dbReference type="GO" id="GO:0004175">
    <property type="term" value="F:endopeptidase activity"/>
    <property type="evidence" value="ECO:0007669"/>
    <property type="project" value="TreeGrafter"/>
</dbReference>
<keyword evidence="3" id="KW-0720">Serine protease</keyword>
<dbReference type="InterPro" id="IPR036034">
    <property type="entry name" value="PDZ_sf"/>
</dbReference>
<keyword evidence="1" id="KW-0645">Protease</keyword>
<dbReference type="SMART" id="SM00245">
    <property type="entry name" value="TSPc"/>
    <property type="match status" value="1"/>
</dbReference>
<evidence type="ECO:0000256" key="2">
    <source>
        <dbReference type="ARBA" id="ARBA00022801"/>
    </source>
</evidence>
<dbReference type="Gene3D" id="2.30.42.10">
    <property type="match status" value="1"/>
</dbReference>
<gene>
    <name evidence="5" type="ORF">A2Z33_01380</name>
</gene>
<evidence type="ECO:0000256" key="3">
    <source>
        <dbReference type="ARBA" id="ARBA00022825"/>
    </source>
</evidence>
<sequence length="271" mass="29268">MKVDGSETVNWTLQEAVTKIRGPKGSTVVLTVLRNTEEKPADVSIVRDTITVPAITVWVKTPSEISEISGIPENVRTLKNRRVGYIHLTRFGDRLQTEWPKAVDDIAGEITKGTVAGMILDLRNNPGGYLDGSVYIGSEFLKPQTLIVSQKNSDGSKEEYKVNRPGKLLSVPMVVIINKGSASASEIVAGALKDHKRATVIGETSFGKGSVQTPFDLSGGSGVHITTGKWLTPAGESIMKTGIVPDFEVIQENNDATRDAQLVKALEMILK</sequence>
<reference evidence="5 6" key="1">
    <citation type="journal article" date="2016" name="Nat. Commun.">
        <title>Thousands of microbial genomes shed light on interconnected biogeochemical processes in an aquifer system.</title>
        <authorList>
            <person name="Anantharaman K."/>
            <person name="Brown C.T."/>
            <person name="Hug L.A."/>
            <person name="Sharon I."/>
            <person name="Castelle C.J."/>
            <person name="Probst A.J."/>
            <person name="Thomas B.C."/>
            <person name="Singh A."/>
            <person name="Wilkins M.J."/>
            <person name="Karaoz U."/>
            <person name="Brodie E.L."/>
            <person name="Williams K.H."/>
            <person name="Hubbard S.S."/>
            <person name="Banfield J.F."/>
        </authorList>
    </citation>
    <scope>NUCLEOTIDE SEQUENCE [LARGE SCALE GENOMIC DNA]</scope>
</reference>
<dbReference type="EMBL" id="MFJD01000009">
    <property type="protein sequence ID" value="OGG01882.1"/>
    <property type="molecule type" value="Genomic_DNA"/>
</dbReference>
<name>A0A1F5YPR0_9BACT</name>
<dbReference type="Proteomes" id="UP000178448">
    <property type="component" value="Unassembled WGS sequence"/>
</dbReference>
<comment type="caution">
    <text evidence="5">The sequence shown here is derived from an EMBL/GenBank/DDBJ whole genome shotgun (WGS) entry which is preliminary data.</text>
</comment>
<organism evidence="5 6">
    <name type="scientific">Candidatus Gottesmanbacteria bacterium RBG_16_52_11</name>
    <dbReference type="NCBI Taxonomy" id="1798374"/>
    <lineage>
        <taxon>Bacteria</taxon>
        <taxon>Candidatus Gottesmaniibacteriota</taxon>
    </lineage>
</organism>
<dbReference type="PANTHER" id="PTHR32060:SF30">
    <property type="entry name" value="CARBOXY-TERMINAL PROCESSING PROTEASE CTPA"/>
    <property type="match status" value="1"/>
</dbReference>
<evidence type="ECO:0000313" key="5">
    <source>
        <dbReference type="EMBL" id="OGG01882.1"/>
    </source>
</evidence>
<proteinExistence type="predicted"/>
<dbReference type="Gene3D" id="3.90.226.10">
    <property type="entry name" value="2-enoyl-CoA Hydratase, Chain A, domain 1"/>
    <property type="match status" value="1"/>
</dbReference>
<dbReference type="GO" id="GO:0030288">
    <property type="term" value="C:outer membrane-bounded periplasmic space"/>
    <property type="evidence" value="ECO:0007669"/>
    <property type="project" value="TreeGrafter"/>
</dbReference>
<dbReference type="SUPFAM" id="SSF52096">
    <property type="entry name" value="ClpP/crotonase"/>
    <property type="match status" value="1"/>
</dbReference>
<evidence type="ECO:0000256" key="1">
    <source>
        <dbReference type="ARBA" id="ARBA00022670"/>
    </source>
</evidence>
<dbReference type="Gene3D" id="3.30.750.44">
    <property type="match status" value="1"/>
</dbReference>
<dbReference type="SUPFAM" id="SSF50156">
    <property type="entry name" value="PDZ domain-like"/>
    <property type="match status" value="1"/>
</dbReference>
<dbReference type="GO" id="GO:0008236">
    <property type="term" value="F:serine-type peptidase activity"/>
    <property type="evidence" value="ECO:0007669"/>
    <property type="project" value="UniProtKB-KW"/>
</dbReference>
<evidence type="ECO:0000313" key="6">
    <source>
        <dbReference type="Proteomes" id="UP000178448"/>
    </source>
</evidence>
<dbReference type="GO" id="GO:0007165">
    <property type="term" value="P:signal transduction"/>
    <property type="evidence" value="ECO:0007669"/>
    <property type="project" value="TreeGrafter"/>
</dbReference>
<evidence type="ECO:0000259" key="4">
    <source>
        <dbReference type="SMART" id="SM00245"/>
    </source>
</evidence>
<dbReference type="PANTHER" id="PTHR32060">
    <property type="entry name" value="TAIL-SPECIFIC PROTEASE"/>
    <property type="match status" value="1"/>
</dbReference>
<dbReference type="InterPro" id="IPR029045">
    <property type="entry name" value="ClpP/crotonase-like_dom_sf"/>
</dbReference>
<dbReference type="InterPro" id="IPR005151">
    <property type="entry name" value="Tail-specific_protease"/>
</dbReference>
<accession>A0A1F5YPR0</accession>
<keyword evidence="2" id="KW-0378">Hydrolase</keyword>
<feature type="domain" description="Tail specific protease" evidence="4">
    <location>
        <begin position="38"/>
        <end position="250"/>
    </location>
</feature>